<name>A0ABS2R2N6_9BACI</name>
<organism evidence="1 2">
    <name type="scientific">Siminovitchia thermophila</name>
    <dbReference type="NCBI Taxonomy" id="1245522"/>
    <lineage>
        <taxon>Bacteria</taxon>
        <taxon>Bacillati</taxon>
        <taxon>Bacillota</taxon>
        <taxon>Bacilli</taxon>
        <taxon>Bacillales</taxon>
        <taxon>Bacillaceae</taxon>
        <taxon>Siminovitchia</taxon>
    </lineage>
</organism>
<evidence type="ECO:0000313" key="1">
    <source>
        <dbReference type="EMBL" id="MBM7713897.1"/>
    </source>
</evidence>
<protein>
    <submittedName>
        <fullName evidence="1">NH3-dependent NAD+ synthetase</fullName>
    </submittedName>
</protein>
<proteinExistence type="predicted"/>
<dbReference type="EMBL" id="JAFBFH010000004">
    <property type="protein sequence ID" value="MBM7713897.1"/>
    <property type="molecule type" value="Genomic_DNA"/>
</dbReference>
<reference evidence="1 2" key="1">
    <citation type="submission" date="2021-01" db="EMBL/GenBank/DDBJ databases">
        <title>Genomic Encyclopedia of Type Strains, Phase IV (KMG-IV): sequencing the most valuable type-strain genomes for metagenomic binning, comparative biology and taxonomic classification.</title>
        <authorList>
            <person name="Goeker M."/>
        </authorList>
    </citation>
    <scope>NUCLEOTIDE SEQUENCE [LARGE SCALE GENOMIC DNA]</scope>
    <source>
        <strain evidence="1 2">DSM 105453</strain>
    </source>
</reference>
<accession>A0ABS2R2N6</accession>
<gene>
    <name evidence="1" type="ORF">JOC94_000867</name>
</gene>
<evidence type="ECO:0000313" key="2">
    <source>
        <dbReference type="Proteomes" id="UP000823485"/>
    </source>
</evidence>
<sequence>MILYTRKSKYSKIVVGGGRANENGTGFTTETDA</sequence>
<comment type="caution">
    <text evidence="1">The sequence shown here is derived from an EMBL/GenBank/DDBJ whole genome shotgun (WGS) entry which is preliminary data.</text>
</comment>
<keyword evidence="2" id="KW-1185">Reference proteome</keyword>
<dbReference type="Proteomes" id="UP000823485">
    <property type="component" value="Unassembled WGS sequence"/>
</dbReference>